<evidence type="ECO:0000256" key="10">
    <source>
        <dbReference type="HAMAP-Rule" id="MF_01151"/>
    </source>
</evidence>
<dbReference type="PRINTS" id="PR00773">
    <property type="entry name" value="GRPEPROTEIN"/>
</dbReference>
<dbReference type="SUPFAM" id="SSF51064">
    <property type="entry name" value="Head domain of nucleotide exchange factor GrpE"/>
    <property type="match status" value="1"/>
</dbReference>
<dbReference type="Proteomes" id="UP000053937">
    <property type="component" value="Unassembled WGS sequence"/>
</dbReference>
<feature type="coiled-coil region" evidence="13">
    <location>
        <begin position="44"/>
        <end position="89"/>
    </location>
</feature>
<dbReference type="SUPFAM" id="SSF58014">
    <property type="entry name" value="Coiled-coil domain of nucleotide exchange factor GrpE"/>
    <property type="match status" value="1"/>
</dbReference>
<evidence type="ECO:0000313" key="15">
    <source>
        <dbReference type="EMBL" id="KUL24162.1"/>
    </source>
</evidence>
<dbReference type="GO" id="GO:0006457">
    <property type="term" value="P:protein folding"/>
    <property type="evidence" value="ECO:0007669"/>
    <property type="project" value="InterPro"/>
</dbReference>
<dbReference type="GO" id="GO:0000774">
    <property type="term" value="F:adenyl-nucleotide exchange factor activity"/>
    <property type="evidence" value="ECO:0007669"/>
    <property type="project" value="InterPro"/>
</dbReference>
<dbReference type="InterPro" id="IPR013805">
    <property type="entry name" value="GrpE_CC"/>
</dbReference>
<evidence type="ECO:0000256" key="8">
    <source>
        <dbReference type="ARBA" id="ARBA00072274"/>
    </source>
</evidence>
<evidence type="ECO:0000313" key="16">
    <source>
        <dbReference type="Proteomes" id="UP000053937"/>
    </source>
</evidence>
<comment type="subunit">
    <text evidence="3 10">Homodimer.</text>
</comment>
<dbReference type="CDD" id="cd00446">
    <property type="entry name" value="GrpE"/>
    <property type="match status" value="1"/>
</dbReference>
<comment type="similarity">
    <text evidence="2 10 12">Belongs to the GrpE family.</text>
</comment>
<dbReference type="PANTHER" id="PTHR21237:SF23">
    <property type="entry name" value="GRPE PROTEIN HOMOLOG, MITOCHONDRIAL"/>
    <property type="match status" value="1"/>
</dbReference>
<evidence type="ECO:0000256" key="9">
    <source>
        <dbReference type="ARBA" id="ARBA00076414"/>
    </source>
</evidence>
<evidence type="ECO:0000256" key="4">
    <source>
        <dbReference type="ARBA" id="ARBA00022490"/>
    </source>
</evidence>
<dbReference type="PROSITE" id="PS01071">
    <property type="entry name" value="GRPE"/>
    <property type="match status" value="1"/>
</dbReference>
<gene>
    <name evidence="10" type="primary">grpE</name>
    <name evidence="15" type="ORF">ASB62_07055</name>
</gene>
<evidence type="ECO:0000256" key="2">
    <source>
        <dbReference type="ARBA" id="ARBA00009054"/>
    </source>
</evidence>
<proteinExistence type="inferred from homology"/>
<comment type="subcellular location">
    <subcellularLocation>
        <location evidence="1 10">Cytoplasm</location>
    </subcellularLocation>
</comment>
<organism evidence="15 16">
    <name type="scientific">Chlorobium limicola</name>
    <dbReference type="NCBI Taxonomy" id="1092"/>
    <lineage>
        <taxon>Bacteria</taxon>
        <taxon>Pseudomonadati</taxon>
        <taxon>Chlorobiota</taxon>
        <taxon>Chlorobiia</taxon>
        <taxon>Chlorobiales</taxon>
        <taxon>Chlorobiaceae</taxon>
        <taxon>Chlorobium/Pelodictyon group</taxon>
        <taxon>Chlorobium</taxon>
    </lineage>
</organism>
<dbReference type="InterPro" id="IPR009012">
    <property type="entry name" value="GrpE_head"/>
</dbReference>
<evidence type="ECO:0000256" key="6">
    <source>
        <dbReference type="ARBA" id="ARBA00023186"/>
    </source>
</evidence>
<dbReference type="GO" id="GO:0051087">
    <property type="term" value="F:protein-folding chaperone binding"/>
    <property type="evidence" value="ECO:0007669"/>
    <property type="project" value="InterPro"/>
</dbReference>
<accession>A0A117MLM1</accession>
<keyword evidence="4 10" id="KW-0963">Cytoplasm</keyword>
<evidence type="ECO:0000256" key="7">
    <source>
        <dbReference type="ARBA" id="ARBA00053401"/>
    </source>
</evidence>
<dbReference type="AlphaFoldDB" id="A0A117MLM1"/>
<keyword evidence="16" id="KW-1185">Reference proteome</keyword>
<dbReference type="GO" id="GO:0051082">
    <property type="term" value="F:unfolded protein binding"/>
    <property type="evidence" value="ECO:0007669"/>
    <property type="project" value="TreeGrafter"/>
</dbReference>
<dbReference type="HAMAP" id="MF_01151">
    <property type="entry name" value="GrpE"/>
    <property type="match status" value="1"/>
</dbReference>
<dbReference type="EMBL" id="LMBR01000174">
    <property type="protein sequence ID" value="KUL24162.1"/>
    <property type="molecule type" value="Genomic_DNA"/>
</dbReference>
<dbReference type="InterPro" id="IPR000740">
    <property type="entry name" value="GrpE"/>
</dbReference>
<dbReference type="GO" id="GO:0042803">
    <property type="term" value="F:protein homodimerization activity"/>
    <property type="evidence" value="ECO:0007669"/>
    <property type="project" value="InterPro"/>
</dbReference>
<evidence type="ECO:0000256" key="11">
    <source>
        <dbReference type="RuleBase" id="RU000639"/>
    </source>
</evidence>
<dbReference type="GO" id="GO:0005737">
    <property type="term" value="C:cytoplasm"/>
    <property type="evidence" value="ECO:0007669"/>
    <property type="project" value="UniProtKB-SubCell"/>
</dbReference>
<sequence length="207" mass="23408">MRKKVSADIDVHAENMTDPVVAGPGSGPLPEDACASEAGREQEAGQYEVRIAELEAELAKQRDQLDKFRDELLRRAADFENFRKQKERESMMAGTRALESTIRELLPLMDDVKRVLQNAPRILEITSEAKPYVDGVELLKRNFDNWLEGKGVTEIKSLGMKLDVHYHEAISMIEVPDVESETIVEEYQTGYQLGDRVIRHARVIVAS</sequence>
<evidence type="ECO:0000256" key="3">
    <source>
        <dbReference type="ARBA" id="ARBA00011738"/>
    </source>
</evidence>
<dbReference type="Gene3D" id="2.30.22.10">
    <property type="entry name" value="Head domain of nucleotide exchange factor GrpE"/>
    <property type="match status" value="1"/>
</dbReference>
<feature type="region of interest" description="Disordered" evidence="14">
    <location>
        <begin position="1"/>
        <end position="42"/>
    </location>
</feature>
<evidence type="ECO:0000256" key="12">
    <source>
        <dbReference type="RuleBase" id="RU004478"/>
    </source>
</evidence>
<evidence type="ECO:0000256" key="13">
    <source>
        <dbReference type="SAM" id="Coils"/>
    </source>
</evidence>
<dbReference type="Gene3D" id="3.90.20.20">
    <property type="match status" value="1"/>
</dbReference>
<evidence type="ECO:0000256" key="14">
    <source>
        <dbReference type="SAM" id="MobiDB-lite"/>
    </source>
</evidence>
<comment type="function">
    <text evidence="7 10 11">Participates actively in the response to hyperosmotic and heat shock by preventing the aggregation of stress-denatured proteins, in association with DnaK and GrpE. It is the nucleotide exchange factor for DnaK and may function as a thermosensor. Unfolded proteins bind initially to DnaJ; upon interaction with the DnaJ-bound protein, DnaK hydrolyzes its bound ATP, resulting in the formation of a stable complex. GrpE releases ADP from DnaK; ATP binding to DnaK triggers the release of the substrate protein, thus completing the reaction cycle. Several rounds of ATP-dependent interactions between DnaJ, DnaK and GrpE are required for fully efficient folding.</text>
</comment>
<evidence type="ECO:0000256" key="1">
    <source>
        <dbReference type="ARBA" id="ARBA00004496"/>
    </source>
</evidence>
<name>A0A117MLM1_CHLLI</name>
<dbReference type="FunFam" id="2.30.22.10:FF:000001">
    <property type="entry name" value="Protein GrpE"/>
    <property type="match status" value="1"/>
</dbReference>
<keyword evidence="5 10" id="KW-0346">Stress response</keyword>
<feature type="compositionally biased region" description="Basic and acidic residues" evidence="14">
    <location>
        <begin position="1"/>
        <end position="15"/>
    </location>
</feature>
<keyword evidence="13" id="KW-0175">Coiled coil</keyword>
<reference evidence="15 16" key="1">
    <citation type="submission" date="2015-10" db="EMBL/GenBank/DDBJ databases">
        <title>Draft Genome Sequence of Chlorobium limicola strain Frasassi Growing under Artificial Lighting in the Frasassi Cave System.</title>
        <authorList>
            <person name="Mansor M."/>
            <person name="Macalady J."/>
        </authorList>
    </citation>
    <scope>NUCLEOTIDE SEQUENCE [LARGE SCALE GENOMIC DNA]</scope>
    <source>
        <strain evidence="15 16">Frasassi</strain>
    </source>
</reference>
<protein>
    <recommendedName>
        <fullName evidence="8 10">Protein GrpE</fullName>
    </recommendedName>
    <alternativeName>
        <fullName evidence="9 10">HSP-70 cofactor</fullName>
    </alternativeName>
</protein>
<comment type="caution">
    <text evidence="15">The sequence shown here is derived from an EMBL/GenBank/DDBJ whole genome shotgun (WGS) entry which is preliminary data.</text>
</comment>
<evidence type="ECO:0000256" key="5">
    <source>
        <dbReference type="ARBA" id="ARBA00023016"/>
    </source>
</evidence>
<dbReference type="PANTHER" id="PTHR21237">
    <property type="entry name" value="GRPE PROTEIN"/>
    <property type="match status" value="1"/>
</dbReference>
<dbReference type="Pfam" id="PF01025">
    <property type="entry name" value="GrpE"/>
    <property type="match status" value="1"/>
</dbReference>
<keyword evidence="6 10" id="KW-0143">Chaperone</keyword>